<organism evidence="3 4">
    <name type="scientific">Gordonia pseudamarae</name>
    <dbReference type="NCBI Taxonomy" id="2831662"/>
    <lineage>
        <taxon>Bacteria</taxon>
        <taxon>Bacillati</taxon>
        <taxon>Actinomycetota</taxon>
        <taxon>Actinomycetes</taxon>
        <taxon>Mycobacteriales</taxon>
        <taxon>Gordoniaceae</taxon>
        <taxon>Gordonia</taxon>
    </lineage>
</organism>
<keyword evidence="3" id="KW-0436">Ligase</keyword>
<reference evidence="3" key="1">
    <citation type="journal article" date="2021" name="Nat. Microbiol.">
        <title>Cocultivation of an ultrasmall environmental parasitic bacterium with lytic ability against bacteria associated with wastewater foams.</title>
        <authorList>
            <person name="Batinovic S."/>
            <person name="Rose J.J.A."/>
            <person name="Ratcliffe J."/>
            <person name="Seviour R.J."/>
            <person name="Petrovski S."/>
        </authorList>
    </citation>
    <scope>NUCLEOTIDE SEQUENCE</scope>
    <source>
        <strain evidence="3">CON9</strain>
    </source>
</reference>
<dbReference type="Gene3D" id="3.40.50.12780">
    <property type="entry name" value="N-terminal domain of ligase-like"/>
    <property type="match status" value="1"/>
</dbReference>
<protein>
    <submittedName>
        <fullName evidence="3">Long-chain-fatty-acid--CoA ligase</fullName>
    </submittedName>
</protein>
<evidence type="ECO:0000313" key="4">
    <source>
        <dbReference type="Proteomes" id="UP001059836"/>
    </source>
</evidence>
<dbReference type="InterPro" id="IPR020845">
    <property type="entry name" value="AMP-binding_CS"/>
</dbReference>
<dbReference type="PANTHER" id="PTHR43767:SF1">
    <property type="entry name" value="NONRIBOSOMAL PEPTIDE SYNTHASE PES1 (EUROFUNG)-RELATED"/>
    <property type="match status" value="1"/>
</dbReference>
<keyword evidence="4" id="KW-1185">Reference proteome</keyword>
<dbReference type="InterPro" id="IPR000873">
    <property type="entry name" value="AMP-dep_synth/lig_dom"/>
</dbReference>
<dbReference type="GO" id="GO:0016874">
    <property type="term" value="F:ligase activity"/>
    <property type="evidence" value="ECO:0007669"/>
    <property type="project" value="UniProtKB-KW"/>
</dbReference>
<evidence type="ECO:0000259" key="2">
    <source>
        <dbReference type="Pfam" id="PF13193"/>
    </source>
</evidence>
<dbReference type="NCBIfam" id="NF004837">
    <property type="entry name" value="PRK06187.1"/>
    <property type="match status" value="1"/>
</dbReference>
<dbReference type="EMBL" id="CP045809">
    <property type="protein sequence ID" value="QHN36723.1"/>
    <property type="molecule type" value="Genomic_DNA"/>
</dbReference>
<dbReference type="RefSeq" id="WP_213244991.1">
    <property type="nucleotide sequence ID" value="NZ_CP045806.1"/>
</dbReference>
<accession>A0ABX6ILF5</accession>
<dbReference type="PROSITE" id="PS00455">
    <property type="entry name" value="AMP_BINDING"/>
    <property type="match status" value="1"/>
</dbReference>
<dbReference type="Pfam" id="PF00501">
    <property type="entry name" value="AMP-binding"/>
    <property type="match status" value="1"/>
</dbReference>
<dbReference type="InterPro" id="IPR045851">
    <property type="entry name" value="AMP-bd_C_sf"/>
</dbReference>
<dbReference type="Proteomes" id="UP001059836">
    <property type="component" value="Chromosome"/>
</dbReference>
<proteinExistence type="predicted"/>
<dbReference type="InterPro" id="IPR025110">
    <property type="entry name" value="AMP-bd_C"/>
</dbReference>
<evidence type="ECO:0000313" key="3">
    <source>
        <dbReference type="EMBL" id="QHN36723.1"/>
    </source>
</evidence>
<dbReference type="Gene3D" id="3.30.300.30">
    <property type="match status" value="1"/>
</dbReference>
<dbReference type="PANTHER" id="PTHR43767">
    <property type="entry name" value="LONG-CHAIN-FATTY-ACID--COA LIGASE"/>
    <property type="match status" value="1"/>
</dbReference>
<feature type="domain" description="AMP-binding enzyme C-terminal" evidence="2">
    <location>
        <begin position="429"/>
        <end position="504"/>
    </location>
</feature>
<sequence length="523" mass="56073">MWRHKAIRVLPDIARHWARERPDKIALTDGVSSRTYRQFDERSNQIAHALAGAGIGAGERVGYVGRNSIEFWETWLGANKAGVVFVPLNWRFAIPEFVALVDDAGLSLVFAESETAPTMHEVAAAAAAPLRIVEFGAGAGGAGSLEEWISGQSTAEPGTVVPIEATSLLSYTSGTTGRPKGAQITHEAFNNWFMMAALEPTEQYCDDDVVLMVMPNFHLAGSWLTLSGIYHGNTIAVLGQFEPVAFVRAVQTLRPTVMCLVPTVIGLLVHNPDLADADFSSVRRILYAGSAIAPDVIALALERFGCELEQFYGTTETYIITILRPEAHDHPDDPELLTSCGSPFPFVEVKVVDAAGAETAAGTVGEVLVRSPIMIRGYWNNPEATAAAFDGEWYRTGDLGRKDGSGNLYLVDRAKDMIVTGGENVYSVEVEKALSAHPAVAAVAVLGTPSDRWGEQVTAFVVTAPGASAGADELVAHCRPLIAGYKVPKQIIFVEQLPTTPSGKIRKNVLRESVAGELETAGS</sequence>
<evidence type="ECO:0000259" key="1">
    <source>
        <dbReference type="Pfam" id="PF00501"/>
    </source>
</evidence>
<name>A0ABX6ILF5_9ACTN</name>
<dbReference type="Pfam" id="PF13193">
    <property type="entry name" value="AMP-binding_C"/>
    <property type="match status" value="1"/>
</dbReference>
<feature type="domain" description="AMP-dependent synthetase/ligase" evidence="1">
    <location>
        <begin position="15"/>
        <end position="379"/>
    </location>
</feature>
<dbReference type="InterPro" id="IPR050237">
    <property type="entry name" value="ATP-dep_AMP-bd_enzyme"/>
</dbReference>
<dbReference type="SUPFAM" id="SSF56801">
    <property type="entry name" value="Acetyl-CoA synthetase-like"/>
    <property type="match status" value="1"/>
</dbReference>
<gene>
    <name evidence="3" type="ORF">GII31_19260</name>
</gene>
<dbReference type="InterPro" id="IPR042099">
    <property type="entry name" value="ANL_N_sf"/>
</dbReference>